<reference evidence="2 3" key="1">
    <citation type="journal article" date="2023" name="Proc. Natl. Acad. Sci. U.S.A.">
        <title>A global phylogenomic analysis of the shiitake genus Lentinula.</title>
        <authorList>
            <person name="Sierra-Patev S."/>
            <person name="Min B."/>
            <person name="Naranjo-Ortiz M."/>
            <person name="Looney B."/>
            <person name="Konkel Z."/>
            <person name="Slot J.C."/>
            <person name="Sakamoto Y."/>
            <person name="Steenwyk J.L."/>
            <person name="Rokas A."/>
            <person name="Carro J."/>
            <person name="Camarero S."/>
            <person name="Ferreira P."/>
            <person name="Molpeceres G."/>
            <person name="Ruiz-Duenas F.J."/>
            <person name="Serrano A."/>
            <person name="Henrissat B."/>
            <person name="Drula E."/>
            <person name="Hughes K.W."/>
            <person name="Mata J.L."/>
            <person name="Ishikawa N.K."/>
            <person name="Vargas-Isla R."/>
            <person name="Ushijima S."/>
            <person name="Smith C.A."/>
            <person name="Donoghue J."/>
            <person name="Ahrendt S."/>
            <person name="Andreopoulos W."/>
            <person name="He G."/>
            <person name="LaButti K."/>
            <person name="Lipzen A."/>
            <person name="Ng V."/>
            <person name="Riley R."/>
            <person name="Sandor L."/>
            <person name="Barry K."/>
            <person name="Martinez A.T."/>
            <person name="Xiao Y."/>
            <person name="Gibbons J.G."/>
            <person name="Terashima K."/>
            <person name="Grigoriev I.V."/>
            <person name="Hibbett D."/>
        </authorList>
    </citation>
    <scope>NUCLEOTIDE SEQUENCE [LARGE SCALE GENOMIC DNA]</scope>
    <source>
        <strain evidence="2 3">TFB7810</strain>
    </source>
</reference>
<dbReference type="AlphaFoldDB" id="A0A9W8TXE0"/>
<evidence type="ECO:0000313" key="3">
    <source>
        <dbReference type="Proteomes" id="UP001142393"/>
    </source>
</evidence>
<protein>
    <submittedName>
        <fullName evidence="2">Uncharacterized protein</fullName>
    </submittedName>
</protein>
<sequence>MLFVFSIHVDIPGREPYCPLTILVTEYRCALGAFPCRYLEIPVATLSLPVLLLFVAHSLAVTHSVSGRHLLMVLRPIDLMRYRRSVLLLYVFLLLVRYLPTLASSLVSFPHIPPYFLRLPITRLAIQVVLGILLGSSMMVNHFLVIFDDLVAGIGPYQFGLGSFWWPLELSDGWLGFV</sequence>
<proteinExistence type="predicted"/>
<organism evidence="2 3">
    <name type="scientific">Lentinula detonsa</name>
    <dbReference type="NCBI Taxonomy" id="2804962"/>
    <lineage>
        <taxon>Eukaryota</taxon>
        <taxon>Fungi</taxon>
        <taxon>Dikarya</taxon>
        <taxon>Basidiomycota</taxon>
        <taxon>Agaricomycotina</taxon>
        <taxon>Agaricomycetes</taxon>
        <taxon>Agaricomycetidae</taxon>
        <taxon>Agaricales</taxon>
        <taxon>Marasmiineae</taxon>
        <taxon>Omphalotaceae</taxon>
        <taxon>Lentinula</taxon>
    </lineage>
</organism>
<keyword evidence="1" id="KW-0472">Membrane</keyword>
<keyword evidence="1" id="KW-0812">Transmembrane</keyword>
<gene>
    <name evidence="2" type="ORF">DFH05DRAFT_1497768</name>
</gene>
<keyword evidence="1" id="KW-1133">Transmembrane helix</keyword>
<evidence type="ECO:0000313" key="2">
    <source>
        <dbReference type="EMBL" id="KAJ3743810.1"/>
    </source>
</evidence>
<feature type="transmembrane region" description="Helical" evidence="1">
    <location>
        <begin position="86"/>
        <end position="112"/>
    </location>
</feature>
<keyword evidence="3" id="KW-1185">Reference proteome</keyword>
<dbReference type="Proteomes" id="UP001142393">
    <property type="component" value="Unassembled WGS sequence"/>
</dbReference>
<name>A0A9W8TXE0_9AGAR</name>
<feature type="transmembrane region" description="Helical" evidence="1">
    <location>
        <begin position="124"/>
        <end position="147"/>
    </location>
</feature>
<evidence type="ECO:0000256" key="1">
    <source>
        <dbReference type="SAM" id="Phobius"/>
    </source>
</evidence>
<feature type="transmembrane region" description="Helical" evidence="1">
    <location>
        <begin position="41"/>
        <end position="65"/>
    </location>
</feature>
<comment type="caution">
    <text evidence="2">The sequence shown here is derived from an EMBL/GenBank/DDBJ whole genome shotgun (WGS) entry which is preliminary data.</text>
</comment>
<accession>A0A9W8TXE0</accession>
<dbReference type="EMBL" id="JANVFU010000008">
    <property type="protein sequence ID" value="KAJ3743810.1"/>
    <property type="molecule type" value="Genomic_DNA"/>
</dbReference>